<organism evidence="1 2">
    <name type="scientific">Qipengyuania marisflavi</name>
    <dbReference type="NCBI Taxonomy" id="2486356"/>
    <lineage>
        <taxon>Bacteria</taxon>
        <taxon>Pseudomonadati</taxon>
        <taxon>Pseudomonadota</taxon>
        <taxon>Alphaproteobacteria</taxon>
        <taxon>Sphingomonadales</taxon>
        <taxon>Erythrobacteraceae</taxon>
        <taxon>Qipengyuania</taxon>
    </lineage>
</organism>
<evidence type="ECO:0008006" key="3">
    <source>
        <dbReference type="Google" id="ProtNLM"/>
    </source>
</evidence>
<dbReference type="AlphaFoldDB" id="A0A5S3P952"/>
<accession>A0A5S3P952</accession>
<name>A0A5S3P952_9SPHN</name>
<reference evidence="1 2" key="1">
    <citation type="submission" date="2019-05" db="EMBL/GenBank/DDBJ databases">
        <title>Erythrobacter marisflavi sp. nov., isolated from isolated from water of an estuary environment.</title>
        <authorList>
            <person name="Yoon J.-H."/>
        </authorList>
    </citation>
    <scope>NUCLEOTIDE SEQUENCE [LARGE SCALE GENOMIC DNA]</scope>
    <source>
        <strain evidence="1 2">KEM-5</strain>
    </source>
</reference>
<keyword evidence="2" id="KW-1185">Reference proteome</keyword>
<dbReference type="OrthoDB" id="5290748at2"/>
<protein>
    <recommendedName>
        <fullName evidence="3">Uracil-DNA glycosylase-like domain-containing protein</fullName>
    </recommendedName>
</protein>
<dbReference type="Proteomes" id="UP000309668">
    <property type="component" value="Unassembled WGS sequence"/>
</dbReference>
<dbReference type="InterPro" id="IPR036895">
    <property type="entry name" value="Uracil-DNA_glycosylase-like_sf"/>
</dbReference>
<gene>
    <name evidence="1" type="ORF">FEV51_02250</name>
</gene>
<evidence type="ECO:0000313" key="2">
    <source>
        <dbReference type="Proteomes" id="UP000309668"/>
    </source>
</evidence>
<comment type="caution">
    <text evidence="1">The sequence shown here is derived from an EMBL/GenBank/DDBJ whole genome shotgun (WGS) entry which is preliminary data.</text>
</comment>
<dbReference type="EMBL" id="VCAO01000001">
    <property type="protein sequence ID" value="TMM50039.1"/>
    <property type="molecule type" value="Genomic_DNA"/>
</dbReference>
<sequence length="276" mass="29962">MIAGADEVKTLAGRMMNTTPPISRDFAPLEAVEAALDWWREAGVDTAFHDEPESWLKQPEAEQAVTAPKPKLPPAPVRSTPLERALAPDEADKQIGGPRDTWPNDLTKLREWWMTEPSLSPGALDTRLPPRGAAGARLLVLVGQPERDDGESLLSGGAGHMLTAILRAMGIGEHEAYLASALPAPMALPEWDRLAARGLGDVTCHHIAIAAPQRVLVFGRAMAPLFGAPPDAARTPFLLDCGGTNMPFLLAPELAELARSAGRRQRFWQSWLDWTR</sequence>
<proteinExistence type="predicted"/>
<evidence type="ECO:0000313" key="1">
    <source>
        <dbReference type="EMBL" id="TMM50039.1"/>
    </source>
</evidence>
<dbReference type="SUPFAM" id="SSF52141">
    <property type="entry name" value="Uracil-DNA glycosylase-like"/>
    <property type="match status" value="1"/>
</dbReference>